<gene>
    <name evidence="2" type="ORF">EubceDRAFT1_2075</name>
</gene>
<accession>I5AVL3</accession>
<keyword evidence="1" id="KW-1277">Toxin-antitoxin system</keyword>
<dbReference type="OrthoDB" id="3268478at2"/>
<dbReference type="eggNOG" id="COG3668">
    <property type="taxonomic scope" value="Bacteria"/>
</dbReference>
<dbReference type="Pfam" id="PF05016">
    <property type="entry name" value="ParE_toxin"/>
    <property type="match status" value="1"/>
</dbReference>
<keyword evidence="3" id="KW-1185">Reference proteome</keyword>
<reference evidence="2 3" key="1">
    <citation type="submission" date="2010-08" db="EMBL/GenBank/DDBJ databases">
        <authorList>
            <consortium name="US DOE Joint Genome Institute (JGI-PGF)"/>
            <person name="Lucas S."/>
            <person name="Copeland A."/>
            <person name="Lapidus A."/>
            <person name="Cheng J.-F."/>
            <person name="Bruce D."/>
            <person name="Goodwin L."/>
            <person name="Pitluck S."/>
            <person name="Land M.L."/>
            <person name="Hauser L."/>
            <person name="Chang Y.-J."/>
            <person name="Anderson I.J."/>
            <person name="Johnson E."/>
            <person name="Mulhopadhyay B."/>
            <person name="Kyrpides N."/>
            <person name="Woyke T.J."/>
        </authorList>
    </citation>
    <scope>NUCLEOTIDE SEQUENCE [LARGE SCALE GENOMIC DNA]</scope>
    <source>
        <strain evidence="2 3">6</strain>
    </source>
</reference>
<evidence type="ECO:0000256" key="1">
    <source>
        <dbReference type="ARBA" id="ARBA00022649"/>
    </source>
</evidence>
<reference evidence="2 3" key="2">
    <citation type="submission" date="2012-02" db="EMBL/GenBank/DDBJ databases">
        <title>Improved High-Quality Draft sequence of Eubacterium cellulosolvens 6.</title>
        <authorList>
            <consortium name="US DOE Joint Genome Institute"/>
            <person name="Lucas S."/>
            <person name="Han J."/>
            <person name="Lapidus A."/>
            <person name="Cheng J.-F."/>
            <person name="Goodwin L."/>
            <person name="Pitluck S."/>
            <person name="Peters L."/>
            <person name="Mikhailova N."/>
            <person name="Gu W."/>
            <person name="Detter J.C."/>
            <person name="Han C."/>
            <person name="Tapia R."/>
            <person name="Land M."/>
            <person name="Hauser L."/>
            <person name="Kyrpides N."/>
            <person name="Ivanova N."/>
            <person name="Pagani I."/>
            <person name="Johnson E."/>
            <person name="Mukhopadhyay B."/>
            <person name="Anderson I."/>
            <person name="Woyke T."/>
        </authorList>
    </citation>
    <scope>NUCLEOTIDE SEQUENCE [LARGE SCALE GENOMIC DNA]</scope>
    <source>
        <strain evidence="2 3">6</strain>
    </source>
</reference>
<dbReference type="STRING" id="633697.EubceDRAFT1_2075"/>
<dbReference type="AlphaFoldDB" id="I5AVL3"/>
<sequence length="110" mass="12976">MNCTITYAKSAKQDLIDIYHYIAHVLLAPQYATNQTERIMKAIRSLEEMPLRYAVYKEDPWKTMGLRFVPIDNYLVFYLPKEESKSINIIRIIYGGRDINQQLKDTTEEL</sequence>
<protein>
    <submittedName>
        <fullName evidence="2">Plasmid stabilization system protein</fullName>
    </submittedName>
</protein>
<organism evidence="2 3">
    <name type="scientific">Eubacterium cellulosolvens (strain ATCC 43171 / JCM 9499 / 6)</name>
    <name type="common">Cillobacterium cellulosolvens</name>
    <dbReference type="NCBI Taxonomy" id="633697"/>
    <lineage>
        <taxon>Bacteria</taxon>
        <taxon>Bacillati</taxon>
        <taxon>Bacillota</taxon>
        <taxon>Clostridia</taxon>
        <taxon>Eubacteriales</taxon>
        <taxon>Eubacteriaceae</taxon>
        <taxon>Eubacterium</taxon>
    </lineage>
</organism>
<evidence type="ECO:0000313" key="2">
    <source>
        <dbReference type="EMBL" id="EIM57836.1"/>
    </source>
</evidence>
<dbReference type="Proteomes" id="UP000005753">
    <property type="component" value="Chromosome"/>
</dbReference>
<dbReference type="InterPro" id="IPR035093">
    <property type="entry name" value="RelE/ParE_toxin_dom_sf"/>
</dbReference>
<evidence type="ECO:0000313" key="3">
    <source>
        <dbReference type="Proteomes" id="UP000005753"/>
    </source>
</evidence>
<proteinExistence type="predicted"/>
<dbReference type="HOGENOM" id="CLU_147162_6_3_9"/>
<dbReference type="EMBL" id="CM001487">
    <property type="protein sequence ID" value="EIM57836.1"/>
    <property type="molecule type" value="Genomic_DNA"/>
</dbReference>
<dbReference type="InterPro" id="IPR007712">
    <property type="entry name" value="RelE/ParE_toxin"/>
</dbReference>
<name>I5AVL3_EUBC6</name>
<dbReference type="Gene3D" id="3.30.2310.20">
    <property type="entry name" value="RelE-like"/>
    <property type="match status" value="1"/>
</dbReference>